<name>A0A8A4TNJ3_SULCO</name>
<dbReference type="Pfam" id="PF06969">
    <property type="entry name" value="HemN_C"/>
    <property type="match status" value="1"/>
</dbReference>
<dbReference type="GO" id="GO:0005737">
    <property type="term" value="C:cytoplasm"/>
    <property type="evidence" value="ECO:0007669"/>
    <property type="project" value="TreeGrafter"/>
</dbReference>
<dbReference type="SFLD" id="SFLDS00029">
    <property type="entry name" value="Radical_SAM"/>
    <property type="match status" value="1"/>
</dbReference>
<organism evidence="7 8">
    <name type="scientific">Sulfidibacter corallicola</name>
    <dbReference type="NCBI Taxonomy" id="2818388"/>
    <lineage>
        <taxon>Bacteria</taxon>
        <taxon>Pseudomonadati</taxon>
        <taxon>Acidobacteriota</taxon>
        <taxon>Holophagae</taxon>
        <taxon>Acanthopleuribacterales</taxon>
        <taxon>Acanthopleuribacteraceae</taxon>
        <taxon>Sulfidibacter</taxon>
    </lineage>
</organism>
<keyword evidence="4" id="KW-0408">Iron</keyword>
<evidence type="ECO:0000256" key="1">
    <source>
        <dbReference type="ARBA" id="ARBA00001966"/>
    </source>
</evidence>
<gene>
    <name evidence="7" type="ORF">J3U87_03625</name>
</gene>
<dbReference type="PANTHER" id="PTHR13932:SF5">
    <property type="entry name" value="RADICAL S-ADENOSYL METHIONINE DOMAIN-CONTAINING PROTEIN 1, MITOCHONDRIAL"/>
    <property type="match status" value="1"/>
</dbReference>
<keyword evidence="5" id="KW-0411">Iron-sulfur</keyword>
<dbReference type="GO" id="GO:0051539">
    <property type="term" value="F:4 iron, 4 sulfur cluster binding"/>
    <property type="evidence" value="ECO:0007669"/>
    <property type="project" value="TreeGrafter"/>
</dbReference>
<dbReference type="RefSeq" id="WP_237381664.1">
    <property type="nucleotide sequence ID" value="NZ_CP071793.1"/>
</dbReference>
<dbReference type="SMART" id="SM00729">
    <property type="entry name" value="Elp3"/>
    <property type="match status" value="1"/>
</dbReference>
<evidence type="ECO:0000256" key="5">
    <source>
        <dbReference type="ARBA" id="ARBA00023014"/>
    </source>
</evidence>
<evidence type="ECO:0000259" key="6">
    <source>
        <dbReference type="PROSITE" id="PS51918"/>
    </source>
</evidence>
<dbReference type="PROSITE" id="PS51918">
    <property type="entry name" value="RADICAL_SAM"/>
    <property type="match status" value="1"/>
</dbReference>
<dbReference type="Proteomes" id="UP000663929">
    <property type="component" value="Chromosome"/>
</dbReference>
<dbReference type="InterPro" id="IPR013785">
    <property type="entry name" value="Aldolase_TIM"/>
</dbReference>
<feature type="domain" description="Radical SAM core" evidence="6">
    <location>
        <begin position="49"/>
        <end position="290"/>
    </location>
</feature>
<dbReference type="SUPFAM" id="SSF102114">
    <property type="entry name" value="Radical SAM enzymes"/>
    <property type="match status" value="1"/>
</dbReference>
<keyword evidence="8" id="KW-1185">Reference proteome</keyword>
<keyword evidence="3" id="KW-0479">Metal-binding</keyword>
<evidence type="ECO:0000313" key="7">
    <source>
        <dbReference type="EMBL" id="QTD51536.1"/>
    </source>
</evidence>
<dbReference type="InterPro" id="IPR058240">
    <property type="entry name" value="rSAM_sf"/>
</dbReference>
<dbReference type="InterPro" id="IPR010723">
    <property type="entry name" value="HemN_C"/>
</dbReference>
<evidence type="ECO:0000256" key="4">
    <source>
        <dbReference type="ARBA" id="ARBA00023004"/>
    </source>
</evidence>
<dbReference type="PANTHER" id="PTHR13932">
    <property type="entry name" value="COPROPORPHYRINIGEN III OXIDASE"/>
    <property type="match status" value="1"/>
</dbReference>
<dbReference type="CDD" id="cd01335">
    <property type="entry name" value="Radical_SAM"/>
    <property type="match status" value="1"/>
</dbReference>
<dbReference type="InterPro" id="IPR006638">
    <property type="entry name" value="Elp3/MiaA/NifB-like_rSAM"/>
</dbReference>
<dbReference type="SFLD" id="SFLDG01065">
    <property type="entry name" value="anaerobic_coproporphyrinogen-I"/>
    <property type="match status" value="1"/>
</dbReference>
<comment type="cofactor">
    <cofactor evidence="1">
        <name>[4Fe-4S] cluster</name>
        <dbReference type="ChEBI" id="CHEBI:49883"/>
    </cofactor>
</comment>
<accession>A0A8A4TNJ3</accession>
<dbReference type="EMBL" id="CP071793">
    <property type="protein sequence ID" value="QTD51536.1"/>
    <property type="molecule type" value="Genomic_DNA"/>
</dbReference>
<protein>
    <submittedName>
        <fullName evidence="7">Coproporphyrinogen III oxidase family protein</fullName>
    </submittedName>
</protein>
<dbReference type="GO" id="GO:0003824">
    <property type="term" value="F:catalytic activity"/>
    <property type="evidence" value="ECO:0007669"/>
    <property type="project" value="InterPro"/>
</dbReference>
<dbReference type="SFLD" id="SFLDG01082">
    <property type="entry name" value="B12-binding_domain_containing"/>
    <property type="match status" value="1"/>
</dbReference>
<dbReference type="InterPro" id="IPR007197">
    <property type="entry name" value="rSAM"/>
</dbReference>
<dbReference type="InterPro" id="IPR034505">
    <property type="entry name" value="Coproporphyrinogen-III_oxidase"/>
</dbReference>
<evidence type="ECO:0000313" key="8">
    <source>
        <dbReference type="Proteomes" id="UP000663929"/>
    </source>
</evidence>
<dbReference type="AlphaFoldDB" id="A0A8A4TNJ3"/>
<dbReference type="Gene3D" id="3.20.20.70">
    <property type="entry name" value="Aldolase class I"/>
    <property type="match status" value="1"/>
</dbReference>
<dbReference type="KEGG" id="scor:J3U87_03625"/>
<keyword evidence="2" id="KW-0949">S-adenosyl-L-methionine</keyword>
<dbReference type="Pfam" id="PF04055">
    <property type="entry name" value="Radical_SAM"/>
    <property type="match status" value="1"/>
</dbReference>
<dbReference type="GO" id="GO:0006779">
    <property type="term" value="P:porphyrin-containing compound biosynthetic process"/>
    <property type="evidence" value="ECO:0007669"/>
    <property type="project" value="TreeGrafter"/>
</dbReference>
<proteinExistence type="predicted"/>
<reference evidence="7" key="1">
    <citation type="submission" date="2021-03" db="EMBL/GenBank/DDBJ databases">
        <title>Acanthopleuribacteraceae sp. M133.</title>
        <authorList>
            <person name="Wang G."/>
        </authorList>
    </citation>
    <scope>NUCLEOTIDE SEQUENCE</scope>
    <source>
        <strain evidence="7">M133</strain>
    </source>
</reference>
<sequence length="444" mass="50491">METSGNAAPRPSAPAKTEVGSVFISNYPPFSFWGEEAVPDLLNRFQQPVQADVPMGLYLHVPFCRKRCKFCYFKVYTDKNSRQIQAYLDAVTREIERVSAYPAVAGRKPRFIYVGGGTPSYISARHLRGVFRALEARFPFDEVQEVTFECEPGTLTQAKLAAIREVGVTRLSLGVENFDDQILSDNGRAHISTEIYRVLPWIREMGFDQVNIDLIAGMVGETWDNWKANIEKAIEVDPDSITIYQMELPYNTKYSQGLLKGESGEVFADWATKRAWHDYAISRLIEAGYDVSSGYTMVKRDKACRFVYRDALWHGADLIPLGCSSFGHLGGVHYQNHPSIERYVAAIEAGEAPLRRAFKTSETDRLRREALLQLKMGRLQVHPFREKYGVDIREVFADHLDDLVATDMAHVEGEEIRLTRQGLLRVDSLLPGFYEEKYRGSRYT</sequence>
<evidence type="ECO:0000256" key="3">
    <source>
        <dbReference type="ARBA" id="ARBA00022723"/>
    </source>
</evidence>
<evidence type="ECO:0000256" key="2">
    <source>
        <dbReference type="ARBA" id="ARBA00022691"/>
    </source>
</evidence>
<dbReference type="GO" id="GO:0046872">
    <property type="term" value="F:metal ion binding"/>
    <property type="evidence" value="ECO:0007669"/>
    <property type="project" value="UniProtKB-KW"/>
</dbReference>